<dbReference type="CDD" id="cd00531">
    <property type="entry name" value="NTF2_like"/>
    <property type="match status" value="1"/>
</dbReference>
<dbReference type="InterPro" id="IPR037401">
    <property type="entry name" value="SnoaL-like"/>
</dbReference>
<sequence length="141" mass="15596">MPLSNEDKLAIVELSNNQMRALDNHDVDGWVDAWVPDGQFISTYGTFTGRAERTEFIQGHIAAGKEDGARHLLTNYVVTGDSDRATVTCLVTKLQVEAPPFIIATGVYQDVAVRTADGWRFESRRLDIDRGVFARAEAAAR</sequence>
<dbReference type="SUPFAM" id="SSF54427">
    <property type="entry name" value="NTF2-like"/>
    <property type="match status" value="1"/>
</dbReference>
<evidence type="ECO:0000313" key="3">
    <source>
        <dbReference type="Proteomes" id="UP001595764"/>
    </source>
</evidence>
<evidence type="ECO:0000259" key="1">
    <source>
        <dbReference type="Pfam" id="PF13577"/>
    </source>
</evidence>
<accession>A0ABV7QRL4</accession>
<gene>
    <name evidence="2" type="ORF">ACFORO_36505</name>
</gene>
<feature type="domain" description="SnoaL-like" evidence="1">
    <location>
        <begin position="6"/>
        <end position="125"/>
    </location>
</feature>
<dbReference type="Pfam" id="PF13577">
    <property type="entry name" value="SnoaL_4"/>
    <property type="match status" value="1"/>
</dbReference>
<organism evidence="2 3">
    <name type="scientific">Amycolatopsis halotolerans</name>
    <dbReference type="NCBI Taxonomy" id="330083"/>
    <lineage>
        <taxon>Bacteria</taxon>
        <taxon>Bacillati</taxon>
        <taxon>Actinomycetota</taxon>
        <taxon>Actinomycetes</taxon>
        <taxon>Pseudonocardiales</taxon>
        <taxon>Pseudonocardiaceae</taxon>
        <taxon>Amycolatopsis</taxon>
    </lineage>
</organism>
<keyword evidence="3" id="KW-1185">Reference proteome</keyword>
<reference evidence="3" key="1">
    <citation type="journal article" date="2019" name="Int. J. Syst. Evol. Microbiol.">
        <title>The Global Catalogue of Microorganisms (GCM) 10K type strain sequencing project: providing services to taxonomists for standard genome sequencing and annotation.</title>
        <authorList>
            <consortium name="The Broad Institute Genomics Platform"/>
            <consortium name="The Broad Institute Genome Sequencing Center for Infectious Disease"/>
            <person name="Wu L."/>
            <person name="Ma J."/>
        </authorList>
    </citation>
    <scope>NUCLEOTIDE SEQUENCE [LARGE SCALE GENOMIC DNA]</scope>
    <source>
        <strain evidence="3">CGMCC 4.7682</strain>
    </source>
</reference>
<dbReference type="InterPro" id="IPR032710">
    <property type="entry name" value="NTF2-like_dom_sf"/>
</dbReference>
<proteinExistence type="predicted"/>
<protein>
    <submittedName>
        <fullName evidence="2">Nuclear transport factor 2 family protein</fullName>
    </submittedName>
</protein>
<name>A0ABV7QRL4_9PSEU</name>
<dbReference type="Gene3D" id="3.10.450.50">
    <property type="match status" value="1"/>
</dbReference>
<dbReference type="RefSeq" id="WP_377876321.1">
    <property type="nucleotide sequence ID" value="NZ_JBHMAY010000093.1"/>
</dbReference>
<evidence type="ECO:0000313" key="2">
    <source>
        <dbReference type="EMBL" id="MFC3515711.1"/>
    </source>
</evidence>
<comment type="caution">
    <text evidence="2">The sequence shown here is derived from an EMBL/GenBank/DDBJ whole genome shotgun (WGS) entry which is preliminary data.</text>
</comment>
<dbReference type="Proteomes" id="UP001595764">
    <property type="component" value="Unassembled WGS sequence"/>
</dbReference>
<dbReference type="EMBL" id="JBHRWI010000053">
    <property type="protein sequence ID" value="MFC3515711.1"/>
    <property type="molecule type" value="Genomic_DNA"/>
</dbReference>